<evidence type="ECO:0000313" key="1">
    <source>
        <dbReference type="EMBL" id="CUM87463.1"/>
    </source>
</evidence>
<dbReference type="SUPFAM" id="SSF51274">
    <property type="entry name" value="Head decoration protein D (gpD, major capsid protein D)"/>
    <property type="match status" value="1"/>
</dbReference>
<sequence length="109" mass="11713">MREAAIEKRECTMTNVLAGVFPIVKESGTAKAAMPAYTLVAKGSDGKLEALTNETVSNVIGITAEEAEADEVIVYYQTGEFFKDAINIPAGVDAEEAKEALRKLSIFLK</sequence>
<evidence type="ECO:0008006" key="3">
    <source>
        <dbReference type="Google" id="ProtNLM"/>
    </source>
</evidence>
<accession>A0A173SAU5</accession>
<dbReference type="InterPro" id="IPR036630">
    <property type="entry name" value="Head_decoration_D_sf"/>
</dbReference>
<dbReference type="EMBL" id="CYXY01000005">
    <property type="protein sequence ID" value="CUM87463.1"/>
    <property type="molecule type" value="Genomic_DNA"/>
</dbReference>
<name>A0A173SAU5_ANAHA</name>
<organism evidence="1 2">
    <name type="scientific">Anaerostipes hadrus</name>
    <dbReference type="NCBI Taxonomy" id="649756"/>
    <lineage>
        <taxon>Bacteria</taxon>
        <taxon>Bacillati</taxon>
        <taxon>Bacillota</taxon>
        <taxon>Clostridia</taxon>
        <taxon>Lachnospirales</taxon>
        <taxon>Lachnospiraceae</taxon>
        <taxon>Anaerostipes</taxon>
    </lineage>
</organism>
<protein>
    <recommendedName>
        <fullName evidence="3">Head decoration protein</fullName>
    </recommendedName>
</protein>
<reference evidence="1 2" key="1">
    <citation type="submission" date="2015-09" db="EMBL/GenBank/DDBJ databases">
        <authorList>
            <consortium name="Pathogen Informatics"/>
        </authorList>
    </citation>
    <scope>NUCLEOTIDE SEQUENCE [LARGE SCALE GENOMIC DNA]</scope>
    <source>
        <strain evidence="1 2">2789STDY5834959</strain>
    </source>
</reference>
<proteinExistence type="predicted"/>
<dbReference type="AlphaFoldDB" id="A0A173SAU5"/>
<gene>
    <name evidence="1" type="ORF">ERS852571_01097</name>
</gene>
<evidence type="ECO:0000313" key="2">
    <source>
        <dbReference type="Proteomes" id="UP000095553"/>
    </source>
</evidence>
<dbReference type="Gene3D" id="2.40.300.10">
    <property type="entry name" value="Head decoration protein D"/>
    <property type="match status" value="1"/>
</dbReference>
<dbReference type="Proteomes" id="UP000095553">
    <property type="component" value="Unassembled WGS sequence"/>
</dbReference>
<dbReference type="RefSeq" id="WP_055072581.1">
    <property type="nucleotide sequence ID" value="NZ_CYXY01000005.1"/>
</dbReference>
<dbReference type="InterPro" id="IPR004195">
    <property type="entry name" value="Head_decoration_D"/>
</dbReference>
<dbReference type="Pfam" id="PF02924">
    <property type="entry name" value="HDPD"/>
    <property type="match status" value="1"/>
</dbReference>